<keyword evidence="2" id="KW-1185">Reference proteome</keyword>
<protein>
    <submittedName>
        <fullName evidence="1">Uncharacterized protein</fullName>
    </submittedName>
</protein>
<reference evidence="1 2" key="1">
    <citation type="submission" date="2020-02" db="EMBL/GenBank/DDBJ databases">
        <title>Paenibacillus sp. nov., isolated from rhizosphere soil of tomato.</title>
        <authorList>
            <person name="Weon H.-Y."/>
            <person name="Lee S.A."/>
        </authorList>
    </citation>
    <scope>NUCLEOTIDE SEQUENCE [LARGE SCALE GENOMIC DNA]</scope>
    <source>
        <strain evidence="1 2">14171R-81</strain>
        <plasmid evidence="1 2">unnamed2</plasmid>
    </source>
</reference>
<evidence type="ECO:0000313" key="1">
    <source>
        <dbReference type="EMBL" id="QHW35704.1"/>
    </source>
</evidence>
<accession>A0A6C0PAV0</accession>
<gene>
    <name evidence="1" type="ORF">GZH47_32955</name>
</gene>
<sequence length="87" mass="10182">MGAKPLRRCSFTKDSVKHYARLQRTGDRFPQPARIVVDKEYFEHVGGVYGMETVAIYDKIYEDWAYAHAVYDEILRRADPNSLKELK</sequence>
<keyword evidence="1" id="KW-0614">Plasmid</keyword>
<dbReference type="Proteomes" id="UP000479114">
    <property type="component" value="Plasmid unnamed2"/>
</dbReference>
<dbReference type="RefSeq" id="WP_162645838.1">
    <property type="nucleotide sequence ID" value="NZ_CP048288.1"/>
</dbReference>
<organism evidence="1 2">
    <name type="scientific">Paenibacillus rhizovicinus</name>
    <dbReference type="NCBI Taxonomy" id="2704463"/>
    <lineage>
        <taxon>Bacteria</taxon>
        <taxon>Bacillati</taxon>
        <taxon>Bacillota</taxon>
        <taxon>Bacilli</taxon>
        <taxon>Bacillales</taxon>
        <taxon>Paenibacillaceae</taxon>
        <taxon>Paenibacillus</taxon>
    </lineage>
</organism>
<geneLocation type="plasmid" evidence="1 2">
    <name>unnamed2</name>
</geneLocation>
<dbReference type="EMBL" id="CP048288">
    <property type="protein sequence ID" value="QHW35704.1"/>
    <property type="molecule type" value="Genomic_DNA"/>
</dbReference>
<dbReference type="KEGG" id="prz:GZH47_32955"/>
<evidence type="ECO:0000313" key="2">
    <source>
        <dbReference type="Proteomes" id="UP000479114"/>
    </source>
</evidence>
<dbReference type="AlphaFoldDB" id="A0A6C0PAV0"/>
<proteinExistence type="predicted"/>
<name>A0A6C0PAV0_9BACL</name>